<feature type="compositionally biased region" description="Basic and acidic residues" evidence="1">
    <location>
        <begin position="149"/>
        <end position="165"/>
    </location>
</feature>
<accession>A0A166F1E3</accession>
<gene>
    <name evidence="2" type="ORF">FIBSPDRAFT_934661</name>
</gene>
<dbReference type="Proteomes" id="UP000076532">
    <property type="component" value="Unassembled WGS sequence"/>
</dbReference>
<dbReference type="AlphaFoldDB" id="A0A166F1E3"/>
<protein>
    <submittedName>
        <fullName evidence="2">Uncharacterized protein</fullName>
    </submittedName>
</protein>
<reference evidence="2 3" key="1">
    <citation type="journal article" date="2016" name="Mol. Biol. Evol.">
        <title>Comparative Genomics of Early-Diverging Mushroom-Forming Fungi Provides Insights into the Origins of Lignocellulose Decay Capabilities.</title>
        <authorList>
            <person name="Nagy L.G."/>
            <person name="Riley R."/>
            <person name="Tritt A."/>
            <person name="Adam C."/>
            <person name="Daum C."/>
            <person name="Floudas D."/>
            <person name="Sun H."/>
            <person name="Yadav J.S."/>
            <person name="Pangilinan J."/>
            <person name="Larsson K.H."/>
            <person name="Matsuura K."/>
            <person name="Barry K."/>
            <person name="Labutti K."/>
            <person name="Kuo R."/>
            <person name="Ohm R.A."/>
            <person name="Bhattacharya S.S."/>
            <person name="Shirouzu T."/>
            <person name="Yoshinaga Y."/>
            <person name="Martin F.M."/>
            <person name="Grigoriev I.V."/>
            <person name="Hibbett D.S."/>
        </authorList>
    </citation>
    <scope>NUCLEOTIDE SEQUENCE [LARGE SCALE GENOMIC DNA]</scope>
    <source>
        <strain evidence="2 3">CBS 109695</strain>
    </source>
</reference>
<evidence type="ECO:0000256" key="1">
    <source>
        <dbReference type="SAM" id="MobiDB-lite"/>
    </source>
</evidence>
<proteinExistence type="predicted"/>
<evidence type="ECO:0000313" key="3">
    <source>
        <dbReference type="Proteomes" id="UP000076532"/>
    </source>
</evidence>
<name>A0A166F1E3_9AGAM</name>
<sequence length="165" mass="18606">MIWRRLVSGAVREWDCLVGVVQDMLDRTRDAETERGARLEERARGFATTKVGFETVLQINILRSVEEHMECEKGGLRGRVRLEACSARAVAAARLVGDSGPVYPLKRCVAWTYRRKALMPSFSPRSIHHARVGGHRGADAAAHRGWWTRRSEQGPDDVEANHEMD</sequence>
<dbReference type="EMBL" id="KV417594">
    <property type="protein sequence ID" value="KZP16332.1"/>
    <property type="molecule type" value="Genomic_DNA"/>
</dbReference>
<keyword evidence="3" id="KW-1185">Reference proteome</keyword>
<feature type="region of interest" description="Disordered" evidence="1">
    <location>
        <begin position="142"/>
        <end position="165"/>
    </location>
</feature>
<organism evidence="2 3">
    <name type="scientific">Athelia psychrophila</name>
    <dbReference type="NCBI Taxonomy" id="1759441"/>
    <lineage>
        <taxon>Eukaryota</taxon>
        <taxon>Fungi</taxon>
        <taxon>Dikarya</taxon>
        <taxon>Basidiomycota</taxon>
        <taxon>Agaricomycotina</taxon>
        <taxon>Agaricomycetes</taxon>
        <taxon>Agaricomycetidae</taxon>
        <taxon>Atheliales</taxon>
        <taxon>Atheliaceae</taxon>
        <taxon>Athelia</taxon>
    </lineage>
</organism>
<evidence type="ECO:0000313" key="2">
    <source>
        <dbReference type="EMBL" id="KZP16332.1"/>
    </source>
</evidence>